<accession>A0AAU7FBT1</accession>
<dbReference type="PANTHER" id="PTHR44591">
    <property type="entry name" value="STRESS RESPONSE REGULATOR PROTEIN 1"/>
    <property type="match status" value="1"/>
</dbReference>
<dbReference type="CDD" id="cd00156">
    <property type="entry name" value="REC"/>
    <property type="match status" value="1"/>
</dbReference>
<dbReference type="SUPFAM" id="SSF52172">
    <property type="entry name" value="CheY-like"/>
    <property type="match status" value="1"/>
</dbReference>
<dbReference type="GO" id="GO:0000160">
    <property type="term" value="P:phosphorelay signal transduction system"/>
    <property type="evidence" value="ECO:0007669"/>
    <property type="project" value="InterPro"/>
</dbReference>
<dbReference type="InterPro" id="IPR011006">
    <property type="entry name" value="CheY-like_superfamily"/>
</dbReference>
<proteinExistence type="predicted"/>
<evidence type="ECO:0000313" key="4">
    <source>
        <dbReference type="EMBL" id="XBM01314.1"/>
    </source>
</evidence>
<evidence type="ECO:0000256" key="1">
    <source>
        <dbReference type="ARBA" id="ARBA00022553"/>
    </source>
</evidence>
<gene>
    <name evidence="4" type="ORF">ABHF33_03205</name>
</gene>
<keyword evidence="1 2" id="KW-0597">Phosphoprotein</keyword>
<dbReference type="Gene3D" id="3.40.50.2300">
    <property type="match status" value="1"/>
</dbReference>
<feature type="domain" description="Response regulatory" evidence="3">
    <location>
        <begin position="9"/>
        <end position="124"/>
    </location>
</feature>
<protein>
    <submittedName>
        <fullName evidence="4">Response regulator</fullName>
    </submittedName>
</protein>
<sequence>MHEAELKPTILLVDDDPLIRKLIRRLLDTHYQIIEAADGEEGQTKARQHRPAAVIADIQMPKLDGFGLCKSIVDDFDLSETPVMLMSAVENLDELLNVYDVGGQGFITKPINPKLLSTRIARMLQLRDERDQYKSQIRFATSTAFTAMNSMGETGIVLQTIQRFASSHSARELTTELLTALTQFGLDGVAEVRVGENIATLGHKGIATDVEQAVIQKMAEMERLVQFKNRLSVNFPSIKLLINNMPTDDEERCGRLRDHLAILAESAESHVAAIRANNAISGFQTNLANALIAIDEQQRSSKQKRTILFGDAMMALEQSFTALELSDQQEQMLLDIVQNTWNSMSATYDEDAALQDELTHIVKRLKTLLD</sequence>
<organism evidence="4">
    <name type="scientific">Chitinibacter mangrovi</name>
    <dbReference type="NCBI Taxonomy" id="3153927"/>
    <lineage>
        <taxon>Bacteria</taxon>
        <taxon>Pseudomonadati</taxon>
        <taxon>Pseudomonadota</taxon>
        <taxon>Betaproteobacteria</taxon>
        <taxon>Neisseriales</taxon>
        <taxon>Chitinibacteraceae</taxon>
        <taxon>Chitinibacter</taxon>
    </lineage>
</organism>
<dbReference type="Pfam" id="PF00072">
    <property type="entry name" value="Response_reg"/>
    <property type="match status" value="1"/>
</dbReference>
<dbReference type="KEGG" id="cmav:ABHF33_03205"/>
<dbReference type="InterPro" id="IPR050595">
    <property type="entry name" value="Bact_response_regulator"/>
</dbReference>
<name>A0AAU7FBT1_9NEIS</name>
<dbReference type="SMART" id="SM00448">
    <property type="entry name" value="REC"/>
    <property type="match status" value="1"/>
</dbReference>
<dbReference type="RefSeq" id="WP_348945616.1">
    <property type="nucleotide sequence ID" value="NZ_CP157355.1"/>
</dbReference>
<dbReference type="PROSITE" id="PS50110">
    <property type="entry name" value="RESPONSE_REGULATORY"/>
    <property type="match status" value="1"/>
</dbReference>
<reference evidence="4" key="1">
    <citation type="submission" date="2024-05" db="EMBL/GenBank/DDBJ databases">
        <authorList>
            <person name="Yang L."/>
            <person name="Pan L."/>
        </authorList>
    </citation>
    <scope>NUCLEOTIDE SEQUENCE</scope>
    <source>
        <strain evidence="4">FCG-7</strain>
    </source>
</reference>
<dbReference type="InterPro" id="IPR001789">
    <property type="entry name" value="Sig_transdc_resp-reg_receiver"/>
</dbReference>
<dbReference type="PANTHER" id="PTHR44591:SF3">
    <property type="entry name" value="RESPONSE REGULATORY DOMAIN-CONTAINING PROTEIN"/>
    <property type="match status" value="1"/>
</dbReference>
<evidence type="ECO:0000259" key="3">
    <source>
        <dbReference type="PROSITE" id="PS50110"/>
    </source>
</evidence>
<dbReference type="EMBL" id="CP157355">
    <property type="protein sequence ID" value="XBM01314.1"/>
    <property type="molecule type" value="Genomic_DNA"/>
</dbReference>
<evidence type="ECO:0000256" key="2">
    <source>
        <dbReference type="PROSITE-ProRule" id="PRU00169"/>
    </source>
</evidence>
<feature type="modified residue" description="4-aspartylphosphate" evidence="2">
    <location>
        <position position="57"/>
    </location>
</feature>
<dbReference type="AlphaFoldDB" id="A0AAU7FBT1"/>